<feature type="transmembrane region" description="Helical" evidence="5">
    <location>
        <begin position="81"/>
        <end position="99"/>
    </location>
</feature>
<feature type="transmembrane region" description="Helical" evidence="5">
    <location>
        <begin position="120"/>
        <end position="139"/>
    </location>
</feature>
<keyword evidence="3 5" id="KW-1133">Transmembrane helix</keyword>
<name>A0A8C5Q797_9ANUR</name>
<evidence type="ECO:0000256" key="1">
    <source>
        <dbReference type="ARBA" id="ARBA00004141"/>
    </source>
</evidence>
<dbReference type="AlphaFoldDB" id="A0A8C5Q797"/>
<dbReference type="PANTHER" id="PTHR21041:SF3">
    <property type="entry name" value="OSTEOCLAST STIMULATORY TRANSMEMBRANE PROTEIN"/>
    <property type="match status" value="1"/>
</dbReference>
<dbReference type="Proteomes" id="UP000694569">
    <property type="component" value="Unplaced"/>
</dbReference>
<comment type="subcellular location">
    <subcellularLocation>
        <location evidence="1">Membrane</location>
        <topology evidence="1">Multi-pass membrane protein</topology>
    </subcellularLocation>
</comment>
<evidence type="ECO:0000256" key="5">
    <source>
        <dbReference type="SAM" id="Phobius"/>
    </source>
</evidence>
<reference evidence="7" key="1">
    <citation type="submission" date="2025-08" db="UniProtKB">
        <authorList>
            <consortium name="Ensembl"/>
        </authorList>
    </citation>
    <scope>IDENTIFICATION</scope>
</reference>
<protein>
    <recommendedName>
        <fullName evidence="6">Dendritic cell-specific transmembrane protein-like domain-containing protein</fullName>
    </recommendedName>
</protein>
<reference evidence="7" key="2">
    <citation type="submission" date="2025-09" db="UniProtKB">
        <authorList>
            <consortium name="Ensembl"/>
        </authorList>
    </citation>
    <scope>IDENTIFICATION</scope>
</reference>
<dbReference type="PANTHER" id="PTHR21041">
    <property type="entry name" value="DENDRITIC CELL-SPECIFIC TRANSMEMBRANE PROTEIN"/>
    <property type="match status" value="1"/>
</dbReference>
<proteinExistence type="predicted"/>
<dbReference type="GO" id="GO:0016020">
    <property type="term" value="C:membrane"/>
    <property type="evidence" value="ECO:0007669"/>
    <property type="project" value="UniProtKB-SubCell"/>
</dbReference>
<feature type="transmembrane region" description="Helical" evidence="5">
    <location>
        <begin position="397"/>
        <end position="418"/>
    </location>
</feature>
<evidence type="ECO:0000256" key="2">
    <source>
        <dbReference type="ARBA" id="ARBA00022692"/>
    </source>
</evidence>
<dbReference type="InterPro" id="IPR051856">
    <property type="entry name" value="CSR-E3_Ligase_Protein"/>
</dbReference>
<evidence type="ECO:0000313" key="7">
    <source>
        <dbReference type="Ensembl" id="ENSLLEP00000033019.1"/>
    </source>
</evidence>
<evidence type="ECO:0000313" key="8">
    <source>
        <dbReference type="Proteomes" id="UP000694569"/>
    </source>
</evidence>
<dbReference type="Ensembl" id="ENSLLET00000034286.1">
    <property type="protein sequence ID" value="ENSLLEP00000033019.1"/>
    <property type="gene ID" value="ENSLLEG00000020896.1"/>
</dbReference>
<sequence>MSGYTQDSRSSDKRSINIWKVLFPKIHILILEICSAYFNPVPTSKKQLLILAVECFLLSLTNGILLHKWLSTYLQYDPQSVYILAITVAVFMFCVLMLVHPVRCIFGIIIPSIGTKQGRNFLWSAGFMVIILNILPNIITNIRVVFHAMKCITQHSSESILNSTHVLKPIIEDIRSNINTVKDNLGYSTPRKLNIEASVDTAFISGQILKVSENIKEEFISIESGLREGMVLSNRILAGFFITNLLFSSIWYLKRYLTDLKFDNTYITKQLEMLASKRNASRLLPSSSGWLIKSTGVKLSRDELCTSLVHMLILSIFILFTTLAVVGDHMTYQIAVLLGNTVDKVPEINVTFEVQYYGKSRFVFIGWNTILHKEYQWKMSFASANCLQLPSPPDTSAMVTCGFIYGFMFIVILLEAYAHRLRRKISASFYQKREEERVSYLLEKIMQRHGTVDGSPND</sequence>
<feature type="transmembrane region" description="Helical" evidence="5">
    <location>
        <begin position="236"/>
        <end position="253"/>
    </location>
</feature>
<evidence type="ECO:0000256" key="4">
    <source>
        <dbReference type="ARBA" id="ARBA00023136"/>
    </source>
</evidence>
<feature type="transmembrane region" description="Helical" evidence="5">
    <location>
        <begin position="308"/>
        <end position="327"/>
    </location>
</feature>
<keyword evidence="2 5" id="KW-0812">Transmembrane</keyword>
<evidence type="ECO:0000256" key="3">
    <source>
        <dbReference type="ARBA" id="ARBA00022989"/>
    </source>
</evidence>
<dbReference type="GeneTree" id="ENSGT00940000153269"/>
<keyword evidence="8" id="KW-1185">Reference proteome</keyword>
<keyword evidence="4 5" id="KW-0472">Membrane</keyword>
<feature type="transmembrane region" description="Helical" evidence="5">
    <location>
        <begin position="48"/>
        <end position="69"/>
    </location>
</feature>
<organism evidence="7 8">
    <name type="scientific">Leptobrachium leishanense</name>
    <name type="common">Leishan spiny toad</name>
    <dbReference type="NCBI Taxonomy" id="445787"/>
    <lineage>
        <taxon>Eukaryota</taxon>
        <taxon>Metazoa</taxon>
        <taxon>Chordata</taxon>
        <taxon>Craniata</taxon>
        <taxon>Vertebrata</taxon>
        <taxon>Euteleostomi</taxon>
        <taxon>Amphibia</taxon>
        <taxon>Batrachia</taxon>
        <taxon>Anura</taxon>
        <taxon>Pelobatoidea</taxon>
        <taxon>Megophryidae</taxon>
        <taxon>Leptobrachium</taxon>
    </lineage>
</organism>
<dbReference type="Pfam" id="PF07782">
    <property type="entry name" value="DC_STAMP"/>
    <property type="match status" value="1"/>
</dbReference>
<accession>A0A8C5Q797</accession>
<feature type="domain" description="Dendritic cell-specific transmembrane protein-like" evidence="6">
    <location>
        <begin position="262"/>
        <end position="441"/>
    </location>
</feature>
<dbReference type="InterPro" id="IPR012858">
    <property type="entry name" value="DC_STAMP-like"/>
</dbReference>
<evidence type="ECO:0000259" key="6">
    <source>
        <dbReference type="Pfam" id="PF07782"/>
    </source>
</evidence>